<keyword evidence="4" id="KW-1185">Reference proteome</keyword>
<evidence type="ECO:0000259" key="2">
    <source>
        <dbReference type="Pfam" id="PF03372"/>
    </source>
</evidence>
<proteinExistence type="predicted"/>
<protein>
    <recommendedName>
        <fullName evidence="2">Endonuclease/exonuclease/phosphatase domain-containing protein</fullName>
    </recommendedName>
</protein>
<dbReference type="Pfam" id="PF03372">
    <property type="entry name" value="Exo_endo_phos"/>
    <property type="match status" value="1"/>
</dbReference>
<dbReference type="KEGG" id="vqi:CCZ37_05695"/>
<dbReference type="Gene3D" id="3.60.10.10">
    <property type="entry name" value="Endonuclease/exonuclease/phosphatase"/>
    <property type="match status" value="1"/>
</dbReference>
<feature type="transmembrane region" description="Helical" evidence="1">
    <location>
        <begin position="7"/>
        <end position="28"/>
    </location>
</feature>
<dbReference type="GO" id="GO:0003824">
    <property type="term" value="F:catalytic activity"/>
    <property type="evidence" value="ECO:0007669"/>
    <property type="project" value="InterPro"/>
</dbReference>
<evidence type="ECO:0000313" key="4">
    <source>
        <dbReference type="Proteomes" id="UP000215148"/>
    </source>
</evidence>
<evidence type="ECO:0000256" key="1">
    <source>
        <dbReference type="SAM" id="Phobius"/>
    </source>
</evidence>
<dbReference type="RefSeq" id="WP_094499983.1">
    <property type="nucleotide sequence ID" value="NZ_CAWNHI010000001.1"/>
</dbReference>
<gene>
    <name evidence="3" type="ORF">CCZ37_05695</name>
</gene>
<keyword evidence="1" id="KW-1133">Transmembrane helix</keyword>
<organism evidence="3 4">
    <name type="scientific">Vibrio qinghaiensis</name>
    <dbReference type="NCBI Taxonomy" id="2025808"/>
    <lineage>
        <taxon>Bacteria</taxon>
        <taxon>Pseudomonadati</taxon>
        <taxon>Pseudomonadota</taxon>
        <taxon>Gammaproteobacteria</taxon>
        <taxon>Vibrionales</taxon>
        <taxon>Vibrionaceae</taxon>
        <taxon>Vibrio</taxon>
    </lineage>
</organism>
<evidence type="ECO:0000313" key="3">
    <source>
        <dbReference type="EMBL" id="ASU22113.1"/>
    </source>
</evidence>
<dbReference type="AlphaFoldDB" id="A0A223MXA7"/>
<accession>A0A223MXA7</accession>
<keyword evidence="1" id="KW-0812">Transmembrane</keyword>
<feature type="transmembrane region" description="Helical" evidence="1">
    <location>
        <begin position="34"/>
        <end position="53"/>
    </location>
</feature>
<sequence>MFNKGLGGLLIGVNLLWLTSLYYPMPIWWLDNLFSYPIGLMAFNALLIVIALLMSYRVLFVGSTLCALALIWFIPNSKSEVVLQTQKKGEVSQDQSAAHCSSSLKIIQFNALYENTDYNRLLNLLLQEQADLVVLQEVAPALEDKLSTLDDIYPHIYGGKTHAKVPSSQFILSKEVILHFSVKPFTEKNKILQGDWQITPQTSLRLIATHLPSPRNSTLWEERNAMLTHVKTLANESEMANTIVLGDFNLSSMNARFRSHFEGFETRPVASWPEWSTHYPTPAFTMISIDHLWLKSAQFSLCSRQGVLPSLGSDHRMIITKIAQQ</sequence>
<dbReference type="InterPro" id="IPR005135">
    <property type="entry name" value="Endo/exonuclease/phosphatase"/>
</dbReference>
<dbReference type="Proteomes" id="UP000215148">
    <property type="component" value="Chromosome 1"/>
</dbReference>
<reference evidence="3 4" key="1">
    <citation type="submission" date="2017-08" db="EMBL/GenBank/DDBJ databases">
        <title>The Vibrio qinghaiensis sp.-Q67 is a luminous bacteria isolated firstly from Qinghai lake, Qinghai province, China, which has been proved to be very sensitive to detect environmental and food pollutants. Therefore, complete genome analysis of V. qinghaiensis sp.-Q67 highlights the potential application of this strain on detection of hazards in the contaminated environments.</title>
        <authorList>
            <person name="Gong L."/>
        </authorList>
    </citation>
    <scope>NUCLEOTIDE SEQUENCE [LARGE SCALE GENOMIC DNA]</scope>
    <source>
        <strain evidence="3 4">Q67</strain>
    </source>
</reference>
<dbReference type="EMBL" id="CP022741">
    <property type="protein sequence ID" value="ASU22113.1"/>
    <property type="molecule type" value="Genomic_DNA"/>
</dbReference>
<dbReference type="SUPFAM" id="SSF56219">
    <property type="entry name" value="DNase I-like"/>
    <property type="match status" value="1"/>
</dbReference>
<feature type="transmembrane region" description="Helical" evidence="1">
    <location>
        <begin position="58"/>
        <end position="75"/>
    </location>
</feature>
<name>A0A223MXA7_9VIBR</name>
<keyword evidence="1" id="KW-0472">Membrane</keyword>
<feature type="domain" description="Endonuclease/exonuclease/phosphatase" evidence="2">
    <location>
        <begin position="107"/>
        <end position="315"/>
    </location>
</feature>
<dbReference type="InterPro" id="IPR036691">
    <property type="entry name" value="Endo/exonu/phosph_ase_sf"/>
</dbReference>